<dbReference type="Proteomes" id="UP000051612">
    <property type="component" value="Unassembled WGS sequence"/>
</dbReference>
<dbReference type="Pfam" id="PF01458">
    <property type="entry name" value="SUFBD_core"/>
    <property type="match status" value="1"/>
</dbReference>
<dbReference type="InterPro" id="IPR011542">
    <property type="entry name" value="SUF_FeS_clus_asmbl_SufD"/>
</dbReference>
<evidence type="ECO:0000259" key="2">
    <source>
        <dbReference type="Pfam" id="PF01458"/>
    </source>
</evidence>
<dbReference type="SUPFAM" id="SSF101960">
    <property type="entry name" value="Stabilizer of iron transporter SufD"/>
    <property type="match status" value="1"/>
</dbReference>
<dbReference type="EMBL" id="AYYN01000148">
    <property type="protein sequence ID" value="KRM73194.1"/>
    <property type="molecule type" value="Genomic_DNA"/>
</dbReference>
<protein>
    <submittedName>
        <fullName evidence="4">Iron sulfur ABC transporter</fullName>
    </submittedName>
</protein>
<name>A0A0R2B2A7_9LACO</name>
<dbReference type="PANTHER" id="PTHR30508">
    <property type="entry name" value="FES CLUSTER ASSEMBLY PROTEIN SUF"/>
    <property type="match status" value="1"/>
</dbReference>
<dbReference type="InterPro" id="IPR037284">
    <property type="entry name" value="SUF_FeS_clus_asmbl_SufBD_sf"/>
</dbReference>
<comment type="similarity">
    <text evidence="1">Belongs to the iron-sulfur cluster assembly SufBD family.</text>
</comment>
<dbReference type="InterPro" id="IPR045595">
    <property type="entry name" value="SufBD_N"/>
</dbReference>
<feature type="domain" description="SUF system FeS cluster assembly SufBD N-terminal" evidence="3">
    <location>
        <begin position="62"/>
        <end position="163"/>
    </location>
</feature>
<dbReference type="NCBIfam" id="TIGR01981">
    <property type="entry name" value="sufD"/>
    <property type="match status" value="1"/>
</dbReference>
<dbReference type="InterPro" id="IPR055346">
    <property type="entry name" value="Fe-S_cluster_assembly_SufBD"/>
</dbReference>
<dbReference type="GO" id="GO:0016226">
    <property type="term" value="P:iron-sulfur cluster assembly"/>
    <property type="evidence" value="ECO:0007669"/>
    <property type="project" value="InterPro"/>
</dbReference>
<gene>
    <name evidence="4" type="ORF">FC48_GL001084</name>
</gene>
<dbReference type="AlphaFoldDB" id="A0A0R2B2A7"/>
<evidence type="ECO:0000313" key="5">
    <source>
        <dbReference type="Proteomes" id="UP000051612"/>
    </source>
</evidence>
<evidence type="ECO:0000259" key="3">
    <source>
        <dbReference type="Pfam" id="PF19295"/>
    </source>
</evidence>
<dbReference type="InterPro" id="IPR000825">
    <property type="entry name" value="SUF_FeS_clus_asmbl_SufBD_core"/>
</dbReference>
<reference evidence="4 5" key="1">
    <citation type="journal article" date="2015" name="Genome Announc.">
        <title>Expanding the biotechnology potential of lactobacilli through comparative genomics of 213 strains and associated genera.</title>
        <authorList>
            <person name="Sun Z."/>
            <person name="Harris H.M."/>
            <person name="McCann A."/>
            <person name="Guo C."/>
            <person name="Argimon S."/>
            <person name="Zhang W."/>
            <person name="Yang X."/>
            <person name="Jeffery I.B."/>
            <person name="Cooney J.C."/>
            <person name="Kagawa T.F."/>
            <person name="Liu W."/>
            <person name="Song Y."/>
            <person name="Salvetti E."/>
            <person name="Wrobel A."/>
            <person name="Rasinkangas P."/>
            <person name="Parkhill J."/>
            <person name="Rea M.C."/>
            <person name="O'Sullivan O."/>
            <person name="Ritari J."/>
            <person name="Douillard F.P."/>
            <person name="Paul Ross R."/>
            <person name="Yang R."/>
            <person name="Briner A.E."/>
            <person name="Felis G.E."/>
            <person name="de Vos W.M."/>
            <person name="Barrangou R."/>
            <person name="Klaenhammer T.R."/>
            <person name="Caufield P.W."/>
            <person name="Cui Y."/>
            <person name="Zhang H."/>
            <person name="O'Toole P.W."/>
        </authorList>
    </citation>
    <scope>NUCLEOTIDE SEQUENCE [LARGE SCALE GENOMIC DNA]</scope>
    <source>
        <strain evidence="4 5">DSM 20452</strain>
    </source>
</reference>
<evidence type="ECO:0000256" key="1">
    <source>
        <dbReference type="ARBA" id="ARBA00043967"/>
    </source>
</evidence>
<dbReference type="PATRIC" id="fig|1423772.3.peg.1165"/>
<sequence>MVAKMSALTTQAQALVEFGKQTNEPSWFTQKRTQALEKAQELEMPRFEKIKYKRWPIEVTKPVQVIQNKLPEAKAAEITINNNVVVEFGQTTAKLELDPKLKAQGVIVCDWQTALKEHPEFIEEYFMEAIKDDENRLNMQHAANVTSGVLIYVPKNVVVEEPLTSYFIQDATTKQDFVHHVLLIADVNSEVSYLENLQTCGEQKTTASVIVEVFAKAGSHVKFASVDRLGKNTTAYLNRRGHLEQDAKIDWSMGMMNDGNIVGDFDSDLIGDGSHAETKVVAISTGKQVQGIDTRVTNYGKHSIGHILQHGVILSRSSLVFNGIGHIIHGAKGADAQQESRVLMLSTKARGDANPILLIDDNAVTAGHAASVGRVDQDQLYYLMSRGLSKEIAERLVIRGFLGPVLTAIPSRKVQTELSDMIERKLIDGQDEK</sequence>
<dbReference type="Pfam" id="PF19295">
    <property type="entry name" value="SufBD_N"/>
    <property type="match status" value="1"/>
</dbReference>
<dbReference type="PANTHER" id="PTHR30508:SF1">
    <property type="entry name" value="UPF0051 PROTEIN ABCI8, CHLOROPLASTIC-RELATED"/>
    <property type="match status" value="1"/>
</dbReference>
<proteinExistence type="inferred from homology"/>
<accession>A0A0R2B2A7</accession>
<evidence type="ECO:0000313" key="4">
    <source>
        <dbReference type="EMBL" id="KRM73194.1"/>
    </source>
</evidence>
<feature type="domain" description="SUF system FeS cluster assembly SufBD core" evidence="2">
    <location>
        <begin position="173"/>
        <end position="401"/>
    </location>
</feature>
<comment type="caution">
    <text evidence="4">The sequence shown here is derived from an EMBL/GenBank/DDBJ whole genome shotgun (WGS) entry which is preliminary data.</text>
</comment>
<organism evidence="4 5">
    <name type="scientific">Ligilactobacillus murinus DSM 20452 = NBRC 14221</name>
    <dbReference type="NCBI Taxonomy" id="1423772"/>
    <lineage>
        <taxon>Bacteria</taxon>
        <taxon>Bacillati</taxon>
        <taxon>Bacillota</taxon>
        <taxon>Bacilli</taxon>
        <taxon>Lactobacillales</taxon>
        <taxon>Lactobacillaceae</taxon>
        <taxon>Ligilactobacillus</taxon>
    </lineage>
</organism>